<comment type="caution">
    <text evidence="2">The sequence shown here is derived from an EMBL/GenBank/DDBJ whole genome shotgun (WGS) entry which is preliminary data.</text>
</comment>
<organism evidence="2 3">
    <name type="scientific">Besnoitia besnoiti</name>
    <name type="common">Apicomplexan protozoan</name>
    <dbReference type="NCBI Taxonomy" id="94643"/>
    <lineage>
        <taxon>Eukaryota</taxon>
        <taxon>Sar</taxon>
        <taxon>Alveolata</taxon>
        <taxon>Apicomplexa</taxon>
        <taxon>Conoidasida</taxon>
        <taxon>Coccidia</taxon>
        <taxon>Eucoccidiorida</taxon>
        <taxon>Eimeriorina</taxon>
        <taxon>Sarcocystidae</taxon>
        <taxon>Besnoitia</taxon>
    </lineage>
</organism>
<reference evidence="2 3" key="1">
    <citation type="submission" date="2017-09" db="EMBL/GenBank/DDBJ databases">
        <title>Genome sequencing of Besnoitia besnoiti strain Bb-Ger1.</title>
        <authorList>
            <person name="Schares G."/>
            <person name="Venepally P."/>
            <person name="Lorenzi H.A."/>
        </authorList>
    </citation>
    <scope>NUCLEOTIDE SEQUENCE [LARGE SCALE GENOMIC DNA]</scope>
    <source>
        <strain evidence="2 3">Bb-Ger1</strain>
    </source>
</reference>
<proteinExistence type="predicted"/>
<keyword evidence="3" id="KW-1185">Reference proteome</keyword>
<name>A0A2A9MFI9_BESBE</name>
<keyword evidence="1" id="KW-1133">Transmembrane helix</keyword>
<feature type="transmembrane region" description="Helical" evidence="1">
    <location>
        <begin position="73"/>
        <end position="90"/>
    </location>
</feature>
<keyword evidence="1" id="KW-0472">Membrane</keyword>
<dbReference type="AlphaFoldDB" id="A0A2A9MFI9"/>
<evidence type="ECO:0000313" key="3">
    <source>
        <dbReference type="Proteomes" id="UP000224006"/>
    </source>
</evidence>
<keyword evidence="1" id="KW-0812">Transmembrane</keyword>
<dbReference type="KEGG" id="bbes:BESB_067590"/>
<sequence>MACRRLAAAAIVVVNVVGLVLVGITETVECTEPVQAVQPEPSAHPGGGPQLARAVQFLQSGAQAIKANKVKSGAVAVGVILAMLGLTYLFRRGRKTAAGRKAVLRKQQEQSEDDDLEEE</sequence>
<evidence type="ECO:0000313" key="2">
    <source>
        <dbReference type="EMBL" id="PFH34726.1"/>
    </source>
</evidence>
<dbReference type="Proteomes" id="UP000224006">
    <property type="component" value="Chromosome VI"/>
</dbReference>
<protein>
    <submittedName>
        <fullName evidence="2">Uncharacterized protein</fullName>
    </submittedName>
</protein>
<gene>
    <name evidence="2" type="ORF">BESB_067590</name>
</gene>
<feature type="transmembrane region" description="Helical" evidence="1">
    <location>
        <begin position="7"/>
        <end position="25"/>
    </location>
</feature>
<dbReference type="RefSeq" id="XP_029218735.1">
    <property type="nucleotide sequence ID" value="XM_029365152.1"/>
</dbReference>
<dbReference type="GeneID" id="40311685"/>
<dbReference type="EMBL" id="NWUJ01000006">
    <property type="protein sequence ID" value="PFH34726.1"/>
    <property type="molecule type" value="Genomic_DNA"/>
</dbReference>
<dbReference type="VEuPathDB" id="ToxoDB:BESB_067590"/>
<evidence type="ECO:0000256" key="1">
    <source>
        <dbReference type="SAM" id="Phobius"/>
    </source>
</evidence>
<accession>A0A2A9MFI9</accession>